<accession>A0A1G9U1C5</accession>
<evidence type="ECO:0000259" key="1">
    <source>
        <dbReference type="Pfam" id="PF04069"/>
    </source>
</evidence>
<sequence length="319" mass="35325">MTRRMGRRDFLSTACGGATGVLGGCLSSDAGDGPAPGRELRLGSKLFAENQLFAWLGFESLQSRTDVQPVHRLGIGQFGENWRALRRGEIDCYWEYTGTLRNFVDIAPSREFDSATALYEAAAAAVASETDIRVQEPAPLDNRYVLLARPDWAERTGVETISGLLDRLMEQPDSADVAFGPGFRTRPDGWNALLHHYGLDTAERNSIGRATTEVDPLLVYDHLRAGLFDIGVGYATSPQLERWTFTRLEDDRDFFTFYEPVALLRGEHADAEAVPESLDAATRSMDSVETVRRLAARIVFDGEAPRTVARDYLRQSEGG</sequence>
<dbReference type="OrthoDB" id="76236at2157"/>
<gene>
    <name evidence="2" type="ORF">SAMN05192554_103248</name>
</gene>
<organism evidence="2 3">
    <name type="scientific">Haloarchaeobius iranensis</name>
    <dbReference type="NCBI Taxonomy" id="996166"/>
    <lineage>
        <taxon>Archaea</taxon>
        <taxon>Methanobacteriati</taxon>
        <taxon>Methanobacteriota</taxon>
        <taxon>Stenosarchaea group</taxon>
        <taxon>Halobacteria</taxon>
        <taxon>Halobacteriales</taxon>
        <taxon>Halorubellaceae</taxon>
        <taxon>Haloarchaeobius</taxon>
    </lineage>
</organism>
<dbReference type="EMBL" id="FNIA01000003">
    <property type="protein sequence ID" value="SDM53651.1"/>
    <property type="molecule type" value="Genomic_DNA"/>
</dbReference>
<dbReference type="AlphaFoldDB" id="A0A1G9U1C5"/>
<dbReference type="SUPFAM" id="SSF53850">
    <property type="entry name" value="Periplasmic binding protein-like II"/>
    <property type="match status" value="1"/>
</dbReference>
<dbReference type="InterPro" id="IPR007210">
    <property type="entry name" value="ABC_Gly_betaine_transp_sub-bd"/>
</dbReference>
<proteinExistence type="predicted"/>
<dbReference type="PROSITE" id="PS51318">
    <property type="entry name" value="TAT"/>
    <property type="match status" value="1"/>
</dbReference>
<name>A0A1G9U1C5_9EURY</name>
<dbReference type="Gene3D" id="3.40.190.10">
    <property type="entry name" value="Periplasmic binding protein-like II"/>
    <property type="match status" value="1"/>
</dbReference>
<evidence type="ECO:0000313" key="2">
    <source>
        <dbReference type="EMBL" id="SDM53651.1"/>
    </source>
</evidence>
<dbReference type="STRING" id="996166.SAMN05192554_103248"/>
<protein>
    <submittedName>
        <fullName evidence="2">Osmoprotectant transport system substrate-binding protein</fullName>
    </submittedName>
</protein>
<dbReference type="Proteomes" id="UP000199370">
    <property type="component" value="Unassembled WGS sequence"/>
</dbReference>
<feature type="domain" description="ABC-type glycine betaine transport system substrate-binding" evidence="1">
    <location>
        <begin position="39"/>
        <end position="315"/>
    </location>
</feature>
<dbReference type="Gene3D" id="3.40.190.120">
    <property type="entry name" value="Osmoprotection protein (prox), domain 2"/>
    <property type="match status" value="1"/>
</dbReference>
<dbReference type="GO" id="GO:0022857">
    <property type="term" value="F:transmembrane transporter activity"/>
    <property type="evidence" value="ECO:0007669"/>
    <property type="project" value="InterPro"/>
</dbReference>
<evidence type="ECO:0000313" key="3">
    <source>
        <dbReference type="Proteomes" id="UP000199370"/>
    </source>
</evidence>
<keyword evidence="3" id="KW-1185">Reference proteome</keyword>
<dbReference type="Pfam" id="PF04069">
    <property type="entry name" value="OpuAC"/>
    <property type="match status" value="1"/>
</dbReference>
<dbReference type="RefSeq" id="WP_089731740.1">
    <property type="nucleotide sequence ID" value="NZ_FNIA01000003.1"/>
</dbReference>
<dbReference type="InterPro" id="IPR006311">
    <property type="entry name" value="TAT_signal"/>
</dbReference>
<reference evidence="2 3" key="1">
    <citation type="submission" date="2016-10" db="EMBL/GenBank/DDBJ databases">
        <authorList>
            <person name="de Groot N.N."/>
        </authorList>
    </citation>
    <scope>NUCLEOTIDE SEQUENCE [LARGE SCALE GENOMIC DNA]</scope>
    <source>
        <strain evidence="3">EB21,IBRC-M 10013,KCTC 4048</strain>
    </source>
</reference>
<dbReference type="GO" id="GO:0043190">
    <property type="term" value="C:ATP-binding cassette (ABC) transporter complex"/>
    <property type="evidence" value="ECO:0007669"/>
    <property type="project" value="InterPro"/>
</dbReference>
<dbReference type="PROSITE" id="PS51257">
    <property type="entry name" value="PROKAR_LIPOPROTEIN"/>
    <property type="match status" value="1"/>
</dbReference>